<name>A0A0K9PVE7_ZOSMR</name>
<keyword evidence="5" id="KW-0539">Nucleus</keyword>
<dbReference type="AlphaFoldDB" id="A0A0K9PVE7"/>
<evidence type="ECO:0000313" key="8">
    <source>
        <dbReference type="EMBL" id="KMZ72190.1"/>
    </source>
</evidence>
<dbReference type="GO" id="GO:0000981">
    <property type="term" value="F:DNA-binding transcription factor activity, RNA polymerase II-specific"/>
    <property type="evidence" value="ECO:0000318"/>
    <property type="project" value="GO_Central"/>
</dbReference>
<dbReference type="SMART" id="SM00353">
    <property type="entry name" value="HLH"/>
    <property type="match status" value="1"/>
</dbReference>
<accession>A0A0K9PVE7</accession>
<evidence type="ECO:0000256" key="4">
    <source>
        <dbReference type="ARBA" id="ARBA00023163"/>
    </source>
</evidence>
<evidence type="ECO:0000256" key="1">
    <source>
        <dbReference type="ARBA" id="ARBA00004123"/>
    </source>
</evidence>
<evidence type="ECO:0000256" key="2">
    <source>
        <dbReference type="ARBA" id="ARBA00005510"/>
    </source>
</evidence>
<reference evidence="9" key="1">
    <citation type="journal article" date="2016" name="Nature">
        <title>The genome of the seagrass Zostera marina reveals angiosperm adaptation to the sea.</title>
        <authorList>
            <person name="Olsen J.L."/>
            <person name="Rouze P."/>
            <person name="Verhelst B."/>
            <person name="Lin Y.-C."/>
            <person name="Bayer T."/>
            <person name="Collen J."/>
            <person name="Dattolo E."/>
            <person name="De Paoli E."/>
            <person name="Dittami S."/>
            <person name="Maumus F."/>
            <person name="Michel G."/>
            <person name="Kersting A."/>
            <person name="Lauritano C."/>
            <person name="Lohaus R."/>
            <person name="Toepel M."/>
            <person name="Tonon T."/>
            <person name="Vanneste K."/>
            <person name="Amirebrahimi M."/>
            <person name="Brakel J."/>
            <person name="Bostroem C."/>
            <person name="Chovatia M."/>
            <person name="Grimwood J."/>
            <person name="Jenkins J.W."/>
            <person name="Jueterbock A."/>
            <person name="Mraz A."/>
            <person name="Stam W.T."/>
            <person name="Tice H."/>
            <person name="Bornberg-Bauer E."/>
            <person name="Green P.J."/>
            <person name="Pearson G.A."/>
            <person name="Procaccini G."/>
            <person name="Duarte C.M."/>
            <person name="Schmutz J."/>
            <person name="Reusch T.B.H."/>
            <person name="Van de Peer Y."/>
        </authorList>
    </citation>
    <scope>NUCLEOTIDE SEQUENCE [LARGE SCALE GENOMIC DNA]</scope>
    <source>
        <strain evidence="9">cv. Finnish</strain>
    </source>
</reference>
<dbReference type="PROSITE" id="PS50888">
    <property type="entry name" value="BHLH"/>
    <property type="match status" value="1"/>
</dbReference>
<dbReference type="EMBL" id="LFYR01000643">
    <property type="protein sequence ID" value="KMZ72190.1"/>
    <property type="molecule type" value="Genomic_DNA"/>
</dbReference>
<dbReference type="GO" id="GO:0000978">
    <property type="term" value="F:RNA polymerase II cis-regulatory region sequence-specific DNA binding"/>
    <property type="evidence" value="ECO:0000318"/>
    <property type="project" value="GO_Central"/>
</dbReference>
<dbReference type="Proteomes" id="UP000036987">
    <property type="component" value="Unassembled WGS sequence"/>
</dbReference>
<keyword evidence="9" id="KW-1185">Reference proteome</keyword>
<dbReference type="InterPro" id="IPR011598">
    <property type="entry name" value="bHLH_dom"/>
</dbReference>
<evidence type="ECO:0000259" key="7">
    <source>
        <dbReference type="PROSITE" id="PS50888"/>
    </source>
</evidence>
<dbReference type="InterPro" id="IPR036638">
    <property type="entry name" value="HLH_DNA-bd_sf"/>
</dbReference>
<dbReference type="PANTHER" id="PTHR45914">
    <property type="entry name" value="TRANSCRIPTION FACTOR HEC3-RELATED"/>
    <property type="match status" value="1"/>
</dbReference>
<dbReference type="GO" id="GO:0005634">
    <property type="term" value="C:nucleus"/>
    <property type="evidence" value="ECO:0000318"/>
    <property type="project" value="GO_Central"/>
</dbReference>
<evidence type="ECO:0000313" key="9">
    <source>
        <dbReference type="Proteomes" id="UP000036987"/>
    </source>
</evidence>
<evidence type="ECO:0000256" key="5">
    <source>
        <dbReference type="ARBA" id="ARBA00023242"/>
    </source>
</evidence>
<dbReference type="Gene3D" id="4.10.280.10">
    <property type="entry name" value="Helix-loop-helix DNA-binding domain"/>
    <property type="match status" value="1"/>
</dbReference>
<protein>
    <recommendedName>
        <fullName evidence="7">BHLH domain-containing protein</fullName>
    </recommendedName>
</protein>
<dbReference type="SUPFAM" id="SSF47459">
    <property type="entry name" value="HLH, helix-loop-helix DNA-binding domain"/>
    <property type="match status" value="1"/>
</dbReference>
<dbReference type="GO" id="GO:0006357">
    <property type="term" value="P:regulation of transcription by RNA polymerase II"/>
    <property type="evidence" value="ECO:0000318"/>
    <property type="project" value="GO_Central"/>
</dbReference>
<gene>
    <name evidence="8" type="ORF">ZOSMA_16G01620</name>
</gene>
<feature type="domain" description="BHLH" evidence="7">
    <location>
        <begin position="138"/>
        <end position="187"/>
    </location>
</feature>
<comment type="similarity">
    <text evidence="2">Belongs to the bHLH protein family.</text>
</comment>
<evidence type="ECO:0000256" key="3">
    <source>
        <dbReference type="ARBA" id="ARBA00023015"/>
    </source>
</evidence>
<keyword evidence="4" id="KW-0804">Transcription</keyword>
<dbReference type="InterPro" id="IPR045843">
    <property type="entry name" value="IND-like"/>
</dbReference>
<dbReference type="OrthoDB" id="1921534at2759"/>
<feature type="region of interest" description="Disordered" evidence="6">
    <location>
        <begin position="1"/>
        <end position="23"/>
    </location>
</feature>
<dbReference type="GO" id="GO:0046983">
    <property type="term" value="F:protein dimerization activity"/>
    <property type="evidence" value="ECO:0007669"/>
    <property type="project" value="InterPro"/>
</dbReference>
<keyword evidence="3" id="KW-0805">Transcription regulation</keyword>
<proteinExistence type="inferred from homology"/>
<dbReference type="PANTHER" id="PTHR45914:SF24">
    <property type="entry name" value="BHLH DOMAIN-CONTAINING PROTEIN"/>
    <property type="match status" value="1"/>
</dbReference>
<comment type="subcellular location">
    <subcellularLocation>
        <location evidence="1">Nucleus</location>
    </subcellularLocation>
</comment>
<feature type="compositionally biased region" description="Basic residues" evidence="6">
    <location>
        <begin position="7"/>
        <end position="21"/>
    </location>
</feature>
<dbReference type="Pfam" id="PF00010">
    <property type="entry name" value="HLH"/>
    <property type="match status" value="1"/>
</dbReference>
<evidence type="ECO:0000256" key="6">
    <source>
        <dbReference type="SAM" id="MobiDB-lite"/>
    </source>
</evidence>
<organism evidence="8 9">
    <name type="scientific">Zostera marina</name>
    <name type="common">Eelgrass</name>
    <dbReference type="NCBI Taxonomy" id="29655"/>
    <lineage>
        <taxon>Eukaryota</taxon>
        <taxon>Viridiplantae</taxon>
        <taxon>Streptophyta</taxon>
        <taxon>Embryophyta</taxon>
        <taxon>Tracheophyta</taxon>
        <taxon>Spermatophyta</taxon>
        <taxon>Magnoliopsida</taxon>
        <taxon>Liliopsida</taxon>
        <taxon>Zosteraceae</taxon>
        <taxon>Zostera</taxon>
    </lineage>
</organism>
<sequence>MMEEMSHHRKLHLHHRRLHHQQKPEEFGLRPTVNIGDSLFHDITINSVGNCELRELESVLLPALLPNEHLIMSRSISPQPMVRSDPLDAAMSYRQQPTVLKRSRGDLIRNDPHVLGYRRPSDNAFSVVSVGENEHEQTQLSPQSFAARQRRKRISNKTQELGKLVPGGHKMSTAEMFQAAGKYVKFLQAQVGILSMISPPVEGSGRGGEKQLQQQLLSTTAIQEKLYQIERCIVPNRTVEGLANDPFVKSHPFISRDLERFTADS</sequence>
<comment type="caution">
    <text evidence="8">The sequence shown here is derived from an EMBL/GenBank/DDBJ whole genome shotgun (WGS) entry which is preliminary data.</text>
</comment>